<comment type="catalytic activity">
    <reaction evidence="2">
        <text>N(6)-(dimethylallyl)adenosine 5'-phosphate + H2O = N(6)-dimethylallyladenine + D-ribose 5-phosphate</text>
        <dbReference type="Rhea" id="RHEA:48560"/>
        <dbReference type="ChEBI" id="CHEBI:15377"/>
        <dbReference type="ChEBI" id="CHEBI:17660"/>
        <dbReference type="ChEBI" id="CHEBI:57526"/>
        <dbReference type="ChEBI" id="CHEBI:78346"/>
        <dbReference type="EC" id="3.2.2.n1"/>
    </reaction>
</comment>
<comment type="catalytic activity">
    <reaction evidence="2">
        <text>9-ribosyl-trans-zeatin 5'-phosphate + H2O = trans-zeatin + D-ribose 5-phosphate</text>
        <dbReference type="Rhea" id="RHEA:48564"/>
        <dbReference type="ChEBI" id="CHEBI:15377"/>
        <dbReference type="ChEBI" id="CHEBI:16522"/>
        <dbReference type="ChEBI" id="CHEBI:78346"/>
        <dbReference type="ChEBI" id="CHEBI:87947"/>
        <dbReference type="EC" id="3.2.2.n1"/>
    </reaction>
</comment>
<dbReference type="Pfam" id="PF03641">
    <property type="entry name" value="Lysine_decarbox"/>
    <property type="match status" value="1"/>
</dbReference>
<organism evidence="3 4">
    <name type="scientific">Kribbella sindirgiensis</name>
    <dbReference type="NCBI Taxonomy" id="1124744"/>
    <lineage>
        <taxon>Bacteria</taxon>
        <taxon>Bacillati</taxon>
        <taxon>Actinomycetota</taxon>
        <taxon>Actinomycetes</taxon>
        <taxon>Propionibacteriales</taxon>
        <taxon>Kribbellaceae</taxon>
        <taxon>Kribbella</taxon>
    </lineage>
</organism>
<evidence type="ECO:0000313" key="3">
    <source>
        <dbReference type="EMBL" id="TCC34892.1"/>
    </source>
</evidence>
<evidence type="ECO:0000256" key="2">
    <source>
        <dbReference type="RuleBase" id="RU363015"/>
    </source>
</evidence>
<dbReference type="OrthoDB" id="9801098at2"/>
<dbReference type="GO" id="GO:0005829">
    <property type="term" value="C:cytosol"/>
    <property type="evidence" value="ECO:0007669"/>
    <property type="project" value="TreeGrafter"/>
</dbReference>
<dbReference type="Proteomes" id="UP000292695">
    <property type="component" value="Unassembled WGS sequence"/>
</dbReference>
<dbReference type="RefSeq" id="WP_131287695.1">
    <property type="nucleotide sequence ID" value="NZ_SJKA01000004.1"/>
</dbReference>
<dbReference type="InterPro" id="IPR031100">
    <property type="entry name" value="LOG_fam"/>
</dbReference>
<protein>
    <recommendedName>
        <fullName evidence="2">Cytokinin riboside 5'-monophosphate phosphoribohydrolase</fullName>
        <ecNumber evidence="2">3.2.2.n1</ecNumber>
    </recommendedName>
</protein>
<comment type="similarity">
    <text evidence="1 2">Belongs to the LOG family.</text>
</comment>
<gene>
    <name evidence="3" type="ORF">E0H50_13445</name>
</gene>
<proteinExistence type="inferred from homology"/>
<dbReference type="PANTHER" id="PTHR31223">
    <property type="entry name" value="LOG FAMILY PROTEIN YJL055W"/>
    <property type="match status" value="1"/>
</dbReference>
<dbReference type="PANTHER" id="PTHR31223:SF70">
    <property type="entry name" value="LOG FAMILY PROTEIN YJL055W"/>
    <property type="match status" value="1"/>
</dbReference>
<accession>A0A4V2M484</accession>
<dbReference type="AlphaFoldDB" id="A0A4V2M484"/>
<comment type="caution">
    <text evidence="3">The sequence shown here is derived from an EMBL/GenBank/DDBJ whole genome shotgun (WGS) entry which is preliminary data.</text>
</comment>
<evidence type="ECO:0000256" key="1">
    <source>
        <dbReference type="ARBA" id="ARBA00006763"/>
    </source>
</evidence>
<dbReference type="GO" id="GO:0102682">
    <property type="term" value="F:cytokinin riboside 5'-monophosphate phosphoribohydrolase activity"/>
    <property type="evidence" value="ECO:0007669"/>
    <property type="project" value="RHEA"/>
</dbReference>
<dbReference type="EMBL" id="SJKA01000004">
    <property type="protein sequence ID" value="TCC34892.1"/>
    <property type="molecule type" value="Genomic_DNA"/>
</dbReference>
<keyword evidence="4" id="KW-1185">Reference proteome</keyword>
<dbReference type="NCBIfam" id="TIGR00730">
    <property type="entry name" value="Rossman fold protein, TIGR00730 family"/>
    <property type="match status" value="1"/>
</dbReference>
<dbReference type="SUPFAM" id="SSF102405">
    <property type="entry name" value="MCP/YpsA-like"/>
    <property type="match status" value="1"/>
</dbReference>
<dbReference type="InterPro" id="IPR005269">
    <property type="entry name" value="LOG"/>
</dbReference>
<name>A0A4V2M484_9ACTN</name>
<reference evidence="3 4" key="1">
    <citation type="submission" date="2019-02" db="EMBL/GenBank/DDBJ databases">
        <title>Kribbella capetownensis sp. nov. and Kribbella speibonae sp. nov., isolated from soil.</title>
        <authorList>
            <person name="Curtis S.M."/>
            <person name="Norton I."/>
            <person name="Everest G.J."/>
            <person name="Meyers P.R."/>
        </authorList>
    </citation>
    <scope>NUCLEOTIDE SEQUENCE [LARGE SCALE GENOMIC DNA]</scope>
    <source>
        <strain evidence="3 4">DSM 27082</strain>
    </source>
</reference>
<dbReference type="GO" id="GO:0009691">
    <property type="term" value="P:cytokinin biosynthetic process"/>
    <property type="evidence" value="ECO:0007669"/>
    <property type="project" value="UniProtKB-UniRule"/>
</dbReference>
<keyword evidence="2" id="KW-0203">Cytokinin biosynthesis</keyword>
<dbReference type="Gene3D" id="3.40.50.450">
    <property type="match status" value="1"/>
</dbReference>
<keyword evidence="2" id="KW-0378">Hydrolase</keyword>
<dbReference type="EC" id="3.2.2.n1" evidence="2"/>
<sequence>MTKPAAVCVFCSAQSSNPRHLALAEKLGAELARRGHTVISGGGRVSSMGALARAARAGGTRTVGIAVRAPLLDRLDLTDGDADELVVAPNLQVRNQLMIERADAFVVLAGGVGTLGEMLEVLTGRALDAHRKPLVVLDPDALFALFRAQLDLLLTQGMMSSELHRYIRWATSPDQALDLLVSSREC</sequence>
<evidence type="ECO:0000313" key="4">
    <source>
        <dbReference type="Proteomes" id="UP000292695"/>
    </source>
</evidence>